<name>A0A3S2PZ80_ORYJA</name>
<dbReference type="EMBL" id="CM012449">
    <property type="protein sequence ID" value="RVE65195.1"/>
    <property type="molecule type" value="Genomic_DNA"/>
</dbReference>
<evidence type="ECO:0000313" key="4">
    <source>
        <dbReference type="Proteomes" id="UP000283210"/>
    </source>
</evidence>
<sequence>MVLKKILKVLKNARRFHYKRFENEPDSFREEEREEEPVRPSEAQNVPAKESQKEDLILFNNISSTQQHENKEDISVATFPSQIQAWEDEKLENEHQDDFLMKLLSQENTNLEKEIERVKESVEQFEFLQHQSKNDSSKLQLLKQRNAALRAELQTLQRKCEEEAEFKLQNQVLQNDLKSEMEEGLTLENELCELKLQYSQALMEKSKTESEQNALQKTNLDLQEKRDSLRDMIVQLEELEARVLDLKIENDETIQEIKKLQDKLLNLLEFKTQILTARDERKAAQDQNSQLKEQLSKLDLLIQQEETLLKTTMDVSAQVSPPTSKIQPKKPVLNKPQCPAGRHPGVKPKAGLEGKVASTYAGKTDGAKAAIVKDAPMMALRPPADPFGTNPFGFRNRLLEGGVANVP</sequence>
<proteinExistence type="predicted"/>
<keyword evidence="4" id="KW-1185">Reference proteome</keyword>
<reference evidence="3 4" key="1">
    <citation type="submission" date="2018-11" db="EMBL/GenBank/DDBJ databases">
        <authorList>
            <person name="Lopez-Roques C."/>
            <person name="Donnadieu C."/>
            <person name="Bouchez O."/>
            <person name="Klopp C."/>
            <person name="Cabau C."/>
            <person name="Zahm M."/>
        </authorList>
    </citation>
    <scope>NUCLEOTIDE SEQUENCE [LARGE SCALE GENOMIC DNA]</scope>
    <source>
        <strain evidence="3">RS831</strain>
        <tissue evidence="3">Whole body</tissue>
    </source>
</reference>
<feature type="region of interest" description="Disordered" evidence="2">
    <location>
        <begin position="21"/>
        <end position="51"/>
    </location>
</feature>
<accession>A0A3S2PZ80</accession>
<gene>
    <name evidence="3" type="ORF">OJAV_G00134200</name>
</gene>
<evidence type="ECO:0000256" key="1">
    <source>
        <dbReference type="SAM" id="Coils"/>
    </source>
</evidence>
<reference evidence="3 4" key="2">
    <citation type="submission" date="2019-01" db="EMBL/GenBank/DDBJ databases">
        <title>A chromosome length genome reference of the Java medaka (oryzias javanicus).</title>
        <authorList>
            <person name="Herpin A."/>
            <person name="Takehana Y."/>
            <person name="Naruse K."/>
            <person name="Ansai S."/>
            <person name="Kawaguchi M."/>
        </authorList>
    </citation>
    <scope>NUCLEOTIDE SEQUENCE [LARGE SCALE GENOMIC DNA]</scope>
    <source>
        <strain evidence="3">RS831</strain>
        <tissue evidence="3">Whole body</tissue>
    </source>
</reference>
<feature type="coiled-coil region" evidence="1">
    <location>
        <begin position="205"/>
        <end position="308"/>
    </location>
</feature>
<dbReference type="Proteomes" id="UP000283210">
    <property type="component" value="Chromosome 13"/>
</dbReference>
<protein>
    <submittedName>
        <fullName evidence="3">Uncharacterized protein</fullName>
    </submittedName>
</protein>
<dbReference type="AlphaFoldDB" id="A0A3S2PZ80"/>
<keyword evidence="1" id="KW-0175">Coiled coil</keyword>
<dbReference type="OrthoDB" id="10512778at2759"/>
<feature type="coiled-coil region" evidence="1">
    <location>
        <begin position="101"/>
        <end position="166"/>
    </location>
</feature>
<feature type="region of interest" description="Disordered" evidence="2">
    <location>
        <begin position="315"/>
        <end position="350"/>
    </location>
</feature>
<feature type="compositionally biased region" description="Basic and acidic residues" evidence="2">
    <location>
        <begin position="21"/>
        <end position="39"/>
    </location>
</feature>
<evidence type="ECO:0000313" key="3">
    <source>
        <dbReference type="EMBL" id="RVE65195.1"/>
    </source>
</evidence>
<evidence type="ECO:0000256" key="2">
    <source>
        <dbReference type="SAM" id="MobiDB-lite"/>
    </source>
</evidence>
<feature type="compositionally biased region" description="Polar residues" evidence="2">
    <location>
        <begin position="315"/>
        <end position="326"/>
    </location>
</feature>
<organism evidence="3 4">
    <name type="scientific">Oryzias javanicus</name>
    <name type="common">Javanese ricefish</name>
    <name type="synonym">Aplocheilus javanicus</name>
    <dbReference type="NCBI Taxonomy" id="123683"/>
    <lineage>
        <taxon>Eukaryota</taxon>
        <taxon>Metazoa</taxon>
        <taxon>Chordata</taxon>
        <taxon>Craniata</taxon>
        <taxon>Vertebrata</taxon>
        <taxon>Euteleostomi</taxon>
        <taxon>Actinopterygii</taxon>
        <taxon>Neopterygii</taxon>
        <taxon>Teleostei</taxon>
        <taxon>Neoteleostei</taxon>
        <taxon>Acanthomorphata</taxon>
        <taxon>Ovalentaria</taxon>
        <taxon>Atherinomorphae</taxon>
        <taxon>Beloniformes</taxon>
        <taxon>Adrianichthyidae</taxon>
        <taxon>Oryziinae</taxon>
        <taxon>Oryzias</taxon>
    </lineage>
</organism>